<feature type="compositionally biased region" description="Polar residues" evidence="3">
    <location>
        <begin position="507"/>
        <end position="518"/>
    </location>
</feature>
<evidence type="ECO:0000256" key="1">
    <source>
        <dbReference type="ARBA" id="ARBA00023157"/>
    </source>
</evidence>
<reference evidence="6" key="2">
    <citation type="submission" date="2023-04" db="EMBL/GenBank/DDBJ databases">
        <authorList>
            <person name="Bu L."/>
            <person name="Lu L."/>
            <person name="Laidemitt M.R."/>
            <person name="Zhang S.M."/>
            <person name="Mutuku M."/>
            <person name="Mkoji G."/>
            <person name="Steinauer M."/>
            <person name="Loker E.S."/>
        </authorList>
    </citation>
    <scope>NUCLEOTIDE SEQUENCE</scope>
    <source>
        <strain evidence="6">KasaAsao</strain>
        <tissue evidence="6">Whole Snail</tissue>
    </source>
</reference>
<dbReference type="SUPFAM" id="SSF49854">
    <property type="entry name" value="Spermadhesin, CUB domain"/>
    <property type="match status" value="1"/>
</dbReference>
<comment type="caution">
    <text evidence="6">The sequence shown here is derived from an EMBL/GenBank/DDBJ whole genome shotgun (WGS) entry which is preliminary data.</text>
</comment>
<feature type="domain" description="CUB" evidence="5">
    <location>
        <begin position="114"/>
        <end position="170"/>
    </location>
</feature>
<protein>
    <submittedName>
        <fullName evidence="6">Signal peptide CUB and EGF-like domain-containing protein 2</fullName>
    </submittedName>
</protein>
<evidence type="ECO:0000259" key="5">
    <source>
        <dbReference type="PROSITE" id="PS01180"/>
    </source>
</evidence>
<name>A0AAD8BHR4_BIOPF</name>
<keyword evidence="1" id="KW-1015">Disulfide bond</keyword>
<feature type="compositionally biased region" description="Polar residues" evidence="3">
    <location>
        <begin position="471"/>
        <end position="490"/>
    </location>
</feature>
<keyword evidence="4" id="KW-0812">Transmembrane</keyword>
<dbReference type="PROSITE" id="PS01180">
    <property type="entry name" value="CUB"/>
    <property type="match status" value="1"/>
</dbReference>
<dbReference type="AlphaFoldDB" id="A0AAD8BHR4"/>
<organism evidence="6 7">
    <name type="scientific">Biomphalaria pfeifferi</name>
    <name type="common">Bloodfluke planorb</name>
    <name type="synonym">Freshwater snail</name>
    <dbReference type="NCBI Taxonomy" id="112525"/>
    <lineage>
        <taxon>Eukaryota</taxon>
        <taxon>Metazoa</taxon>
        <taxon>Spiralia</taxon>
        <taxon>Lophotrochozoa</taxon>
        <taxon>Mollusca</taxon>
        <taxon>Gastropoda</taxon>
        <taxon>Heterobranchia</taxon>
        <taxon>Euthyneura</taxon>
        <taxon>Panpulmonata</taxon>
        <taxon>Hygrophila</taxon>
        <taxon>Lymnaeoidea</taxon>
        <taxon>Planorbidae</taxon>
        <taxon>Biomphalaria</taxon>
    </lineage>
</organism>
<comment type="caution">
    <text evidence="2">Lacks conserved residue(s) required for the propagation of feature annotation.</text>
</comment>
<evidence type="ECO:0000256" key="4">
    <source>
        <dbReference type="SAM" id="Phobius"/>
    </source>
</evidence>
<gene>
    <name evidence="6" type="ORF">Bpfe_016500</name>
</gene>
<keyword evidence="4" id="KW-1133">Transmembrane helix</keyword>
<dbReference type="CDD" id="cd22823">
    <property type="entry name" value="Gal_Rha_Lectin"/>
    <property type="match status" value="1"/>
</dbReference>
<proteinExistence type="predicted"/>
<dbReference type="InterPro" id="IPR000859">
    <property type="entry name" value="CUB_dom"/>
</dbReference>
<dbReference type="EMBL" id="JASAOG010000081">
    <property type="protein sequence ID" value="KAK0054009.1"/>
    <property type="molecule type" value="Genomic_DNA"/>
</dbReference>
<evidence type="ECO:0000313" key="6">
    <source>
        <dbReference type="EMBL" id="KAK0054009.1"/>
    </source>
</evidence>
<evidence type="ECO:0000256" key="3">
    <source>
        <dbReference type="SAM" id="MobiDB-lite"/>
    </source>
</evidence>
<keyword evidence="7" id="KW-1185">Reference proteome</keyword>
<dbReference type="InterPro" id="IPR035914">
    <property type="entry name" value="Sperma_CUB_dom_sf"/>
</dbReference>
<evidence type="ECO:0000313" key="7">
    <source>
        <dbReference type="Proteomes" id="UP001233172"/>
    </source>
</evidence>
<feature type="region of interest" description="Disordered" evidence="3">
    <location>
        <begin position="471"/>
        <end position="526"/>
    </location>
</feature>
<dbReference type="Gene3D" id="2.60.120.290">
    <property type="entry name" value="Spermadhesin, CUB domain"/>
    <property type="match status" value="1"/>
</dbReference>
<evidence type="ECO:0000256" key="2">
    <source>
        <dbReference type="PROSITE-ProRule" id="PRU00059"/>
    </source>
</evidence>
<reference evidence="6" key="1">
    <citation type="journal article" date="2023" name="PLoS Negl. Trop. Dis.">
        <title>A genome sequence for Biomphalaria pfeifferi, the major vector snail for the human-infecting parasite Schistosoma mansoni.</title>
        <authorList>
            <person name="Bu L."/>
            <person name="Lu L."/>
            <person name="Laidemitt M.R."/>
            <person name="Zhang S.M."/>
            <person name="Mutuku M."/>
            <person name="Mkoji G."/>
            <person name="Steinauer M."/>
            <person name="Loker E.S."/>
        </authorList>
    </citation>
    <scope>NUCLEOTIDE SEQUENCE</scope>
    <source>
        <strain evidence="6">KasaAsao</strain>
    </source>
</reference>
<accession>A0AAD8BHR4</accession>
<sequence>MKRNNLSSLTTQVVGSTLCMLLFGYIVPVHGNSECIRHSCDSSALISCNHSMVLLVTDVTNGRLNRSKETFEDVKQSCMGRNRCSLPSSCNSRPGQLFVHYFCVNSSHIRSKTCSGNTSIKAQTGFIQSPGYPRFIDKPVPCRWKLEAPRNSVMVLSLHDIVIRADKELCDGGLKVTGFKCDEDNRVSQTISLCTGEDERLLGHIRCSQVDIELDITTRFYPLKFWMSFHVRPRPQSVLSIQEQSPLNIQASLLPCSGWIYYMDTGTFEYPLVTTATAQEPEMANQGNNTELLIIMLSIISGFSLVLLVILVLVCIRCHLLQTSHTEYLYTETSSGLQEHNQYISSLENEKPRPRLADGYYEVADAIPPSQRGTTPTSPAYAEVETIVNLRKGPWMENDIKLFKPSLLKTDDKISIKTGDGLNGRLKFGTLPVMKEEKIKSDNNISAGFRNSTGPVIIAATLKKKNLNSESTIQNEVPTSITSSSVQDDGSPTYEPIGDCPVKKSTEANSESVSQRSPGSKKKKVKNCLDNQTYVDLEKYSKTWNRDPGKATNAKANGVVLDTQFKGNNILTKDGQKVITAASTRNNVRTTGQKSDVVRIQDGSKTLPNKNTRSFLEIHAMKNNNYKFSDCSDLQSSKGIVRNGIRMFEKNKNKVPDIDSLSNS</sequence>
<dbReference type="Proteomes" id="UP001233172">
    <property type="component" value="Unassembled WGS sequence"/>
</dbReference>
<feature type="transmembrane region" description="Helical" evidence="4">
    <location>
        <begin position="292"/>
        <end position="316"/>
    </location>
</feature>
<keyword evidence="4" id="KW-0472">Membrane</keyword>